<dbReference type="GO" id="GO:0051301">
    <property type="term" value="P:cell division"/>
    <property type="evidence" value="ECO:0007669"/>
    <property type="project" value="UniProtKB-KW"/>
</dbReference>
<accession>A0A195BUT2</accession>
<dbReference type="SUPFAM" id="SSF47954">
    <property type="entry name" value="Cyclin-like"/>
    <property type="match status" value="2"/>
</dbReference>
<evidence type="ECO:0000256" key="6">
    <source>
        <dbReference type="RuleBase" id="RU000383"/>
    </source>
</evidence>
<reference evidence="9 10" key="1">
    <citation type="submission" date="2015-09" db="EMBL/GenBank/DDBJ databases">
        <title>Atta colombica WGS genome.</title>
        <authorList>
            <person name="Nygaard S."/>
            <person name="Hu H."/>
            <person name="Boomsma J."/>
            <person name="Zhang G."/>
        </authorList>
    </citation>
    <scope>NUCLEOTIDE SEQUENCE [LARGE SCALE GENOMIC DNA]</scope>
    <source>
        <strain evidence="9">Treedump-2</strain>
        <tissue evidence="9">Whole body</tissue>
    </source>
</reference>
<dbReference type="Pfam" id="PF16500">
    <property type="entry name" value="Cyclin_N2"/>
    <property type="match status" value="1"/>
</dbReference>
<dbReference type="PROSITE" id="PS00292">
    <property type="entry name" value="CYCLINS"/>
    <property type="match status" value="1"/>
</dbReference>
<evidence type="ECO:0000256" key="5">
    <source>
        <dbReference type="ARBA" id="ARBA00023306"/>
    </source>
</evidence>
<dbReference type="InterPro" id="IPR006671">
    <property type="entry name" value="Cyclin_N"/>
</dbReference>
<evidence type="ECO:0000256" key="2">
    <source>
        <dbReference type="ARBA" id="ARBA00022618"/>
    </source>
</evidence>
<dbReference type="GO" id="GO:0005634">
    <property type="term" value="C:nucleus"/>
    <property type="evidence" value="ECO:0007669"/>
    <property type="project" value="UniProtKB-ARBA"/>
</dbReference>
<name>A0A195BUT2_9HYME</name>
<dbReference type="PANTHER" id="PTHR10177">
    <property type="entry name" value="CYCLINS"/>
    <property type="match status" value="1"/>
</dbReference>
<evidence type="ECO:0000256" key="3">
    <source>
        <dbReference type="ARBA" id="ARBA00022776"/>
    </source>
</evidence>
<organism evidence="9 10">
    <name type="scientific">Atta colombica</name>
    <dbReference type="NCBI Taxonomy" id="520822"/>
    <lineage>
        <taxon>Eukaryota</taxon>
        <taxon>Metazoa</taxon>
        <taxon>Ecdysozoa</taxon>
        <taxon>Arthropoda</taxon>
        <taxon>Hexapoda</taxon>
        <taxon>Insecta</taxon>
        <taxon>Pterygota</taxon>
        <taxon>Neoptera</taxon>
        <taxon>Endopterygota</taxon>
        <taxon>Hymenoptera</taxon>
        <taxon>Apocrita</taxon>
        <taxon>Aculeata</taxon>
        <taxon>Formicoidea</taxon>
        <taxon>Formicidae</taxon>
        <taxon>Myrmicinae</taxon>
        <taxon>Atta</taxon>
    </lineage>
</organism>
<feature type="domain" description="Cyclin C-terminal" evidence="8">
    <location>
        <begin position="344"/>
        <end position="461"/>
    </location>
</feature>
<evidence type="ECO:0000259" key="7">
    <source>
        <dbReference type="SMART" id="SM00385"/>
    </source>
</evidence>
<dbReference type="KEGG" id="acoc:108689375"/>
<dbReference type="InterPro" id="IPR004367">
    <property type="entry name" value="Cyclin_C-dom"/>
</dbReference>
<evidence type="ECO:0000313" key="9">
    <source>
        <dbReference type="EMBL" id="KYM92379.1"/>
    </source>
</evidence>
<dbReference type="GO" id="GO:0044772">
    <property type="term" value="P:mitotic cell cycle phase transition"/>
    <property type="evidence" value="ECO:0007669"/>
    <property type="project" value="InterPro"/>
</dbReference>
<dbReference type="InterPro" id="IPR036915">
    <property type="entry name" value="Cyclin-like_sf"/>
</dbReference>
<dbReference type="Proteomes" id="UP000078540">
    <property type="component" value="Unassembled WGS sequence"/>
</dbReference>
<dbReference type="Pfam" id="PF00134">
    <property type="entry name" value="Cyclin_N"/>
    <property type="match status" value="1"/>
</dbReference>
<gene>
    <name evidence="9" type="ORF">ALC53_00834</name>
</gene>
<keyword evidence="4 6" id="KW-0195">Cyclin</keyword>
<dbReference type="OrthoDB" id="5590282at2759"/>
<protein>
    <submittedName>
        <fullName evidence="9">G2/mitotic-specific cyclin-A</fullName>
    </submittedName>
</protein>
<dbReference type="EMBL" id="KQ976401">
    <property type="protein sequence ID" value="KYM92379.1"/>
    <property type="molecule type" value="Genomic_DNA"/>
</dbReference>
<dbReference type="CDD" id="cd20504">
    <property type="entry name" value="CYCLIN_CCNA_rpt1"/>
    <property type="match status" value="1"/>
</dbReference>
<dbReference type="PIRSF" id="PIRSF001771">
    <property type="entry name" value="Cyclin_A_B_D_E"/>
    <property type="match status" value="1"/>
</dbReference>
<dbReference type="SMART" id="SM00385">
    <property type="entry name" value="CYCLIN"/>
    <property type="match status" value="2"/>
</dbReference>
<dbReference type="InterPro" id="IPR048258">
    <property type="entry name" value="Cyclins_cyclin-box"/>
</dbReference>
<dbReference type="Gene3D" id="1.10.472.10">
    <property type="entry name" value="Cyclin-like"/>
    <property type="match status" value="2"/>
</dbReference>
<keyword evidence="3" id="KW-0498">Mitosis</keyword>
<evidence type="ECO:0000256" key="4">
    <source>
        <dbReference type="ARBA" id="ARBA00023127"/>
    </source>
</evidence>
<feature type="domain" description="Cyclin-like" evidence="7">
    <location>
        <begin position="251"/>
        <end position="335"/>
    </location>
</feature>
<dbReference type="AlphaFoldDB" id="A0A195BUT2"/>
<comment type="similarity">
    <text evidence="1">Belongs to the cyclin family. Cyclin AB subfamily.</text>
</comment>
<proteinExistence type="inferred from homology"/>
<evidence type="ECO:0000259" key="8">
    <source>
        <dbReference type="SMART" id="SM01332"/>
    </source>
</evidence>
<evidence type="ECO:0000256" key="1">
    <source>
        <dbReference type="ARBA" id="ARBA00006955"/>
    </source>
</evidence>
<sequence length="477" mass="55316">MATIRIHQEDQENRITGDLRGRGKENLATATAAVSTQTQVLHQAKRAVLGVLHNNCPRNGTKPEIYKDEKYVKAKPFISMQSESFKIYEEDFYKKEEPTFKIYEDKLEEETSVALRNSKENKEIKETIAKSEKEQPRLEIHTIDSTSTYAFCNKIKEVDQKKKDDILSKDSPMSLGMSLEKSLTYSSSSNEEYRLRRECNKELRINIFDVDEYRADIYNYLRTSESLHRPKPGYMKKQPDITYSMRSILIDWLVEVAEEYRLQDETLYLAISYIDRFLSYMSVVRSKLQLVGTAAMFIAAKYEEIYPPDVGEFVYITDDTYSKTQVIKMENLILRVLSFDLTVPTHVTFLMEYCISNNLSDKIKFLAMYLCELSMLEGDPYLQYLPSHLAASAIALARHTFHEEIWPHELELSTGYNLKTLKECIAYLNRTFSNAPNFQQTAIQEKYRSSKYGHVSMLLPRSTEAVSCEDEDEEGNA</sequence>
<dbReference type="SMART" id="SM01332">
    <property type="entry name" value="Cyclin_C"/>
    <property type="match status" value="1"/>
</dbReference>
<evidence type="ECO:0000313" key="10">
    <source>
        <dbReference type="Proteomes" id="UP000078540"/>
    </source>
</evidence>
<feature type="domain" description="Cyclin-like" evidence="7">
    <location>
        <begin position="348"/>
        <end position="430"/>
    </location>
</feature>
<dbReference type="CDD" id="cd20505">
    <property type="entry name" value="CYCLIN_CCNA_rpt2"/>
    <property type="match status" value="1"/>
</dbReference>
<dbReference type="InterPro" id="IPR032447">
    <property type="entry name" value="Cyclin-A_N"/>
</dbReference>
<dbReference type="InterPro" id="IPR046965">
    <property type="entry name" value="Cyclin_A/B-like"/>
</dbReference>
<keyword evidence="2" id="KW-0132">Cell division</keyword>
<keyword evidence="5" id="KW-0131">Cell cycle</keyword>
<dbReference type="InterPro" id="IPR039361">
    <property type="entry name" value="Cyclin"/>
</dbReference>
<dbReference type="InterPro" id="IPR013763">
    <property type="entry name" value="Cyclin-like_dom"/>
</dbReference>
<dbReference type="STRING" id="520822.A0A195BUT2"/>
<dbReference type="Pfam" id="PF02984">
    <property type="entry name" value="Cyclin_C"/>
    <property type="match status" value="1"/>
</dbReference>
<dbReference type="GO" id="GO:0016538">
    <property type="term" value="F:cyclin-dependent protein serine/threonine kinase regulator activity"/>
    <property type="evidence" value="ECO:0007669"/>
    <property type="project" value="InterPro"/>
</dbReference>
<dbReference type="FunFam" id="1.10.472.10:FF:000001">
    <property type="entry name" value="G2/mitotic-specific cyclin"/>
    <property type="match status" value="1"/>
</dbReference>
<keyword evidence="10" id="KW-1185">Reference proteome</keyword>